<evidence type="ECO:0000313" key="3">
    <source>
        <dbReference type="Proteomes" id="UP000831532"/>
    </source>
</evidence>
<dbReference type="EMBL" id="CP063361">
    <property type="protein sequence ID" value="UOD28195.1"/>
    <property type="molecule type" value="Genomic_DNA"/>
</dbReference>
<evidence type="ECO:0008006" key="4">
    <source>
        <dbReference type="Google" id="ProtNLM"/>
    </source>
</evidence>
<feature type="transmembrane region" description="Helical" evidence="1">
    <location>
        <begin position="7"/>
        <end position="29"/>
    </location>
</feature>
<gene>
    <name evidence="2" type="ORF">INH39_22385</name>
</gene>
<accession>A0ABY4A0C2</accession>
<dbReference type="Proteomes" id="UP000831532">
    <property type="component" value="Chromosome"/>
</dbReference>
<keyword evidence="3" id="KW-1185">Reference proteome</keyword>
<proteinExistence type="predicted"/>
<dbReference type="PROSITE" id="PS51257">
    <property type="entry name" value="PROKAR_LIPOPROTEIN"/>
    <property type="match status" value="1"/>
</dbReference>
<feature type="transmembrane region" description="Helical" evidence="1">
    <location>
        <begin position="41"/>
        <end position="62"/>
    </location>
</feature>
<keyword evidence="1" id="KW-0812">Transmembrane</keyword>
<name>A0ABY4A0C2_9BURK</name>
<reference evidence="2 3" key="1">
    <citation type="submission" date="2020-10" db="EMBL/GenBank/DDBJ databases">
        <title>Genome analysis of Massilia species.</title>
        <authorList>
            <person name="Jung D.-H."/>
        </authorList>
    </citation>
    <scope>NUCLEOTIDE SEQUENCE [LARGE SCALE GENOMIC DNA]</scope>
    <source>
        <strain evidence="3">sipir</strain>
    </source>
</reference>
<protein>
    <recommendedName>
        <fullName evidence="4">NfeD-like C-terminal domain-containing protein</fullName>
    </recommendedName>
</protein>
<keyword evidence="1" id="KW-1133">Transmembrane helix</keyword>
<evidence type="ECO:0000313" key="2">
    <source>
        <dbReference type="EMBL" id="UOD28195.1"/>
    </source>
</evidence>
<organism evidence="2 3">
    <name type="scientific">Massilia violaceinigra</name>
    <dbReference type="NCBI Taxonomy" id="2045208"/>
    <lineage>
        <taxon>Bacteria</taxon>
        <taxon>Pseudomonadati</taxon>
        <taxon>Pseudomonadota</taxon>
        <taxon>Betaproteobacteria</taxon>
        <taxon>Burkholderiales</taxon>
        <taxon>Oxalobacteraceae</taxon>
        <taxon>Telluria group</taxon>
        <taxon>Massilia</taxon>
    </lineage>
</organism>
<keyword evidence="1" id="KW-0472">Membrane</keyword>
<dbReference type="RefSeq" id="WP_243489374.1">
    <property type="nucleotide sequence ID" value="NZ_CP063361.1"/>
</dbReference>
<evidence type="ECO:0000256" key="1">
    <source>
        <dbReference type="SAM" id="Phobius"/>
    </source>
</evidence>
<sequence>MKHPIQWVLAAGGGCMLFVIVFFGLGVILDTSLLKIIAKVFWFAAIFISFSPLIFLLTLSLINRFRFRPEAKKRVTKNQIGIRDLGASTAATGDEFAPFTLRGERLLVRGDSSGIVLSEGE</sequence>